<dbReference type="eggNOG" id="ENOG502ZR45">
    <property type="taxonomic scope" value="Bacteria"/>
</dbReference>
<gene>
    <name evidence="2" type="ORF">N789_10975</name>
</gene>
<accession>A0A091AUZ1</accession>
<dbReference type="STRING" id="1121015.GCA_000420545_02426"/>
<keyword evidence="1" id="KW-0472">Membrane</keyword>
<dbReference type="PATRIC" id="fig|1121015.4.peg.1674"/>
<dbReference type="OrthoDB" id="5954762at2"/>
<feature type="transmembrane region" description="Helical" evidence="1">
    <location>
        <begin position="59"/>
        <end position="78"/>
    </location>
</feature>
<feature type="transmembrane region" description="Helical" evidence="1">
    <location>
        <begin position="6"/>
        <end position="23"/>
    </location>
</feature>
<feature type="transmembrane region" description="Helical" evidence="1">
    <location>
        <begin position="84"/>
        <end position="103"/>
    </location>
</feature>
<organism evidence="2 3">
    <name type="scientific">Arenimonas oryziterrae DSM 21050 = YC6267</name>
    <dbReference type="NCBI Taxonomy" id="1121015"/>
    <lineage>
        <taxon>Bacteria</taxon>
        <taxon>Pseudomonadati</taxon>
        <taxon>Pseudomonadota</taxon>
        <taxon>Gammaproteobacteria</taxon>
        <taxon>Lysobacterales</taxon>
        <taxon>Lysobacteraceae</taxon>
        <taxon>Arenimonas</taxon>
    </lineage>
</organism>
<reference evidence="2 3" key="1">
    <citation type="submission" date="2013-09" db="EMBL/GenBank/DDBJ databases">
        <title>Genome sequencing of Arenimonas oryziterrae.</title>
        <authorList>
            <person name="Chen F."/>
            <person name="Wang G."/>
        </authorList>
    </citation>
    <scope>NUCLEOTIDE SEQUENCE [LARGE SCALE GENOMIC DNA]</scope>
    <source>
        <strain evidence="2 3">YC6267</strain>
    </source>
</reference>
<evidence type="ECO:0000256" key="1">
    <source>
        <dbReference type="SAM" id="Phobius"/>
    </source>
</evidence>
<proteinExistence type="predicted"/>
<keyword evidence="1" id="KW-0812">Transmembrane</keyword>
<dbReference type="EMBL" id="AVCI01000006">
    <property type="protein sequence ID" value="KFN43077.1"/>
    <property type="molecule type" value="Genomic_DNA"/>
</dbReference>
<name>A0A091AUZ1_9GAMM</name>
<dbReference type="Proteomes" id="UP000029385">
    <property type="component" value="Unassembled WGS sequence"/>
</dbReference>
<sequence length="108" mass="11850">MQFEYLIPISFFICVTVAIKAIVDARVRRRMVETNTNDELIKSMLLADEQSRRLSALKWGLVLVLQALAFAVIDAMNLSEPTPGAFALILGAAGVGLLGYHFVAKRLG</sequence>
<keyword evidence="3" id="KW-1185">Reference proteome</keyword>
<dbReference type="AlphaFoldDB" id="A0A091AUZ1"/>
<protein>
    <submittedName>
        <fullName evidence="2">Uncharacterized protein</fullName>
    </submittedName>
</protein>
<comment type="caution">
    <text evidence="2">The sequence shown here is derived from an EMBL/GenBank/DDBJ whole genome shotgun (WGS) entry which is preliminary data.</text>
</comment>
<evidence type="ECO:0000313" key="3">
    <source>
        <dbReference type="Proteomes" id="UP000029385"/>
    </source>
</evidence>
<dbReference type="RefSeq" id="WP_022970033.1">
    <property type="nucleotide sequence ID" value="NZ_ATVD01000005.1"/>
</dbReference>
<evidence type="ECO:0000313" key="2">
    <source>
        <dbReference type="EMBL" id="KFN43077.1"/>
    </source>
</evidence>
<keyword evidence="1" id="KW-1133">Transmembrane helix</keyword>